<dbReference type="EMBL" id="LT670849">
    <property type="protein sequence ID" value="SHN85918.1"/>
    <property type="molecule type" value="Genomic_DNA"/>
</dbReference>
<evidence type="ECO:0000313" key="2">
    <source>
        <dbReference type="Proteomes" id="UP000184096"/>
    </source>
</evidence>
<reference evidence="2" key="1">
    <citation type="submission" date="2016-11" db="EMBL/GenBank/DDBJ databases">
        <authorList>
            <person name="Varghese N."/>
            <person name="Submissions S."/>
        </authorList>
    </citation>
    <scope>NUCLEOTIDE SEQUENCE [LARGE SCALE GENOMIC DNA]</scope>
    <source>
        <strain evidence="2">GAS401</strain>
    </source>
</reference>
<evidence type="ECO:0008006" key="3">
    <source>
        <dbReference type="Google" id="ProtNLM"/>
    </source>
</evidence>
<proteinExistence type="predicted"/>
<dbReference type="Pfam" id="PF11162">
    <property type="entry name" value="DUF2946"/>
    <property type="match status" value="1"/>
</dbReference>
<organism evidence="1 2">
    <name type="scientific">Bradyrhizobium erythrophlei</name>
    <dbReference type="NCBI Taxonomy" id="1437360"/>
    <lineage>
        <taxon>Bacteria</taxon>
        <taxon>Pseudomonadati</taxon>
        <taxon>Pseudomonadota</taxon>
        <taxon>Alphaproteobacteria</taxon>
        <taxon>Hyphomicrobiales</taxon>
        <taxon>Nitrobacteraceae</taxon>
        <taxon>Bradyrhizobium</taxon>
    </lineage>
</organism>
<dbReference type="Proteomes" id="UP000184096">
    <property type="component" value="Chromosome I"/>
</dbReference>
<protein>
    <recommendedName>
        <fullName evidence="3">DUF2946 domain-containing protein</fullName>
    </recommendedName>
</protein>
<name>A0A1M7USH6_9BRAD</name>
<evidence type="ECO:0000313" key="1">
    <source>
        <dbReference type="EMBL" id="SHN85918.1"/>
    </source>
</evidence>
<keyword evidence="2" id="KW-1185">Reference proteome</keyword>
<accession>A0A1M7USH6</accession>
<dbReference type="AlphaFoldDB" id="A0A1M7USH6"/>
<gene>
    <name evidence="1" type="ORF">SAMN05444170_6482</name>
</gene>
<sequence length="124" mass="13182">MRMWRFKRYAPIFLIALMVQILAPIGASWAFASAVSDPLAAAEICLSHSPASGDESGQQQTHDASCLICCAFNAGAASFSTPEPAAWAAPHRPVSQIVWRDRDPQLADSCIGSNAKARAPPSIS</sequence>
<dbReference type="InterPro" id="IPR021333">
    <property type="entry name" value="DUF2946"/>
</dbReference>